<keyword evidence="1" id="KW-0479">Metal-binding</keyword>
<dbReference type="Gene3D" id="3.30.40.10">
    <property type="entry name" value="Zinc/RING finger domain, C3HC4 (zinc finger)"/>
    <property type="match status" value="2"/>
</dbReference>
<dbReference type="InterPro" id="IPR050701">
    <property type="entry name" value="Histone_Mod_Regulator"/>
</dbReference>
<feature type="region of interest" description="Disordered" evidence="5">
    <location>
        <begin position="99"/>
        <end position="122"/>
    </location>
</feature>
<dbReference type="CDD" id="cd15492">
    <property type="entry name" value="PHD_BRPF_JADE_like"/>
    <property type="match status" value="1"/>
</dbReference>
<protein>
    <submittedName>
        <fullName evidence="8">NuA3 HAT complex component nto1</fullName>
    </submittedName>
</protein>
<dbReference type="Proteomes" id="UP000750334">
    <property type="component" value="Unassembled WGS sequence"/>
</dbReference>
<dbReference type="PROSITE" id="PS01359">
    <property type="entry name" value="ZF_PHD_1"/>
    <property type="match status" value="1"/>
</dbReference>
<dbReference type="PROSITE" id="PS51805">
    <property type="entry name" value="EPHD"/>
    <property type="match status" value="1"/>
</dbReference>
<dbReference type="InterPro" id="IPR001965">
    <property type="entry name" value="Znf_PHD"/>
</dbReference>
<dbReference type="SUPFAM" id="SSF57903">
    <property type="entry name" value="FYVE/PHD zinc finger"/>
    <property type="match status" value="1"/>
</dbReference>
<dbReference type="InterPro" id="IPR019786">
    <property type="entry name" value="Zinc_finger_PHD-type_CS"/>
</dbReference>
<dbReference type="PANTHER" id="PTHR13793">
    <property type="entry name" value="PHD FINGER PROTEINS"/>
    <property type="match status" value="1"/>
</dbReference>
<feature type="domain" description="PHD-type" evidence="7">
    <location>
        <begin position="269"/>
        <end position="388"/>
    </location>
</feature>
<dbReference type="InterPro" id="IPR011011">
    <property type="entry name" value="Znf_FYVE_PHD"/>
</dbReference>
<organism evidence="8 9">
    <name type="scientific">Maudiozyma exigua</name>
    <name type="common">Yeast</name>
    <name type="synonym">Kazachstania exigua</name>
    <dbReference type="NCBI Taxonomy" id="34358"/>
    <lineage>
        <taxon>Eukaryota</taxon>
        <taxon>Fungi</taxon>
        <taxon>Dikarya</taxon>
        <taxon>Ascomycota</taxon>
        <taxon>Saccharomycotina</taxon>
        <taxon>Saccharomycetes</taxon>
        <taxon>Saccharomycetales</taxon>
        <taxon>Saccharomycetaceae</taxon>
        <taxon>Maudiozyma</taxon>
    </lineage>
</organism>
<feature type="domain" description="PHD-type" evidence="6">
    <location>
        <begin position="214"/>
        <end position="263"/>
    </location>
</feature>
<evidence type="ECO:0000313" key="9">
    <source>
        <dbReference type="Proteomes" id="UP000750334"/>
    </source>
</evidence>
<dbReference type="InterPro" id="IPR034732">
    <property type="entry name" value="EPHD"/>
</dbReference>
<dbReference type="SMART" id="SM00249">
    <property type="entry name" value="PHD"/>
    <property type="match status" value="2"/>
</dbReference>
<reference evidence="8 9" key="1">
    <citation type="submission" date="2020-11" db="EMBL/GenBank/DDBJ databases">
        <title>Kefir isolates.</title>
        <authorList>
            <person name="Marcisauskas S."/>
            <person name="Kim Y."/>
            <person name="Blasche S."/>
        </authorList>
    </citation>
    <scope>NUCLEOTIDE SEQUENCE [LARGE SCALE GENOMIC DNA]</scope>
    <source>
        <strain evidence="8 9">OG2</strain>
    </source>
</reference>
<dbReference type="Pfam" id="PF13831">
    <property type="entry name" value="PHD_2"/>
    <property type="match status" value="1"/>
</dbReference>
<keyword evidence="2 4" id="KW-0863">Zinc-finger</keyword>
<keyword evidence="9" id="KW-1185">Reference proteome</keyword>
<feature type="compositionally biased region" description="Basic residues" evidence="5">
    <location>
        <begin position="700"/>
        <end position="718"/>
    </location>
</feature>
<dbReference type="AlphaFoldDB" id="A0A9P7B2T7"/>
<evidence type="ECO:0000259" key="7">
    <source>
        <dbReference type="PROSITE" id="PS51805"/>
    </source>
</evidence>
<evidence type="ECO:0000256" key="3">
    <source>
        <dbReference type="ARBA" id="ARBA00022833"/>
    </source>
</evidence>
<dbReference type="Pfam" id="PF13832">
    <property type="entry name" value="zf-HC5HC2H_2"/>
    <property type="match status" value="1"/>
</dbReference>
<gene>
    <name evidence="8" type="primary">NTO1</name>
    <name evidence="8" type="ORF">C6P45_002834</name>
</gene>
<feature type="region of interest" description="Disordered" evidence="5">
    <location>
        <begin position="699"/>
        <end position="718"/>
    </location>
</feature>
<sequence length="718" mass="82658">MTNNGDDDGPKLREEKDYKEFYPSLDEDSLIPIIFDVSNDSNIKLSIPDNNIDSFQNSNNDSIPCKQIILNGKITTEPLIIGNSLTNFHRSNIDIEALVNDSGTEGPDKKSPKSSRLITSDSDGYPVKIRHNHTKNAFNMRDLIRDSPGLKNFKVCYDMDEQDYLYINDYLNQKYPSLYLNELQFETLISVLEYQWTFMQSHFPIPTPQITSFDQLCSVCNTEETQTNVIIFCDSCNIAVHQECYGIIFIPPGPWLCRPCIQKNKTVTKPYCCVCPEIGGPLKQTSCGTWVHIWCTIWITELSFGNWHYLEPVEGIEKIPASRWRLVCSICKVKHGACIQCSNKNCFTAFHVTCAMKIGLQMTLLKTGSLAEMALGGDKLGCFCDRHSAEAPLFLKERIEEVKDEVERLNTFEILDGEVKGRNQSPLDNAILNIRKFPKTPMIFVQQIQSLMSQLVTNKTIIKTASLDICKYWSLKRELNDGAPLFEPSTDNLYSYDLLNPNHLDQQLDFTNVLIDHLAPLNKLVKLVSERNDISTKKMENNRKINTMITNPELFLLNNIILEKFVNSEPYKQLTFLLTEPRFSEILQKCQERKFESLSDYYMSMNNMFDEILNSADTNRILSRNIERAKEYLGDTEEEIGNNILKASLEQDFVIQNSLNIEEAKWRYSREMREEDLSDVDELSDHEIKDLKAILTQEKTKRKTCSPKKIRNLRKKRG</sequence>
<dbReference type="OrthoDB" id="20839at2759"/>
<keyword evidence="3" id="KW-0862">Zinc</keyword>
<accession>A0A9P7B2T7</accession>
<dbReference type="InterPro" id="IPR013083">
    <property type="entry name" value="Znf_RING/FYVE/PHD"/>
</dbReference>
<name>A0A9P7B2T7_MAUEX</name>
<comment type="caution">
    <text evidence="8">The sequence shown here is derived from an EMBL/GenBank/DDBJ whole genome shotgun (WGS) entry which is preliminary data.</text>
</comment>
<evidence type="ECO:0000259" key="6">
    <source>
        <dbReference type="PROSITE" id="PS50016"/>
    </source>
</evidence>
<dbReference type="PROSITE" id="PS50016">
    <property type="entry name" value="ZF_PHD_2"/>
    <property type="match status" value="1"/>
</dbReference>
<proteinExistence type="predicted"/>
<evidence type="ECO:0000313" key="8">
    <source>
        <dbReference type="EMBL" id="KAG0655876.1"/>
    </source>
</evidence>
<evidence type="ECO:0000256" key="5">
    <source>
        <dbReference type="SAM" id="MobiDB-lite"/>
    </source>
</evidence>
<dbReference type="InterPro" id="IPR019787">
    <property type="entry name" value="Znf_PHD-finger"/>
</dbReference>
<dbReference type="PANTHER" id="PTHR13793:SF107">
    <property type="entry name" value="BROMODOMAIN-CONTAINING PROTEIN HOMOLOG"/>
    <property type="match status" value="1"/>
</dbReference>
<evidence type="ECO:0000256" key="2">
    <source>
        <dbReference type="ARBA" id="ARBA00022771"/>
    </source>
</evidence>
<dbReference type="EMBL" id="PUHR01000278">
    <property type="protein sequence ID" value="KAG0655876.1"/>
    <property type="molecule type" value="Genomic_DNA"/>
</dbReference>
<dbReference type="GO" id="GO:0008270">
    <property type="term" value="F:zinc ion binding"/>
    <property type="evidence" value="ECO:0007669"/>
    <property type="project" value="UniProtKB-KW"/>
</dbReference>
<evidence type="ECO:0000256" key="4">
    <source>
        <dbReference type="PROSITE-ProRule" id="PRU00146"/>
    </source>
</evidence>
<evidence type="ECO:0000256" key="1">
    <source>
        <dbReference type="ARBA" id="ARBA00022723"/>
    </source>
</evidence>
<dbReference type="GO" id="GO:0006357">
    <property type="term" value="P:regulation of transcription by RNA polymerase II"/>
    <property type="evidence" value="ECO:0007669"/>
    <property type="project" value="TreeGrafter"/>
</dbReference>